<dbReference type="PDB" id="6QVE">
    <property type="method" value="EM"/>
    <property type="resolution" value="3.70 A"/>
    <property type="chains" value="W=621-788"/>
</dbReference>
<evidence type="ECO:0000313" key="4">
    <source>
        <dbReference type="Proteomes" id="UP000006671"/>
    </source>
</evidence>
<dbReference type="PANTHER" id="PTHR21595">
    <property type="entry name" value="PATRONIN"/>
    <property type="match status" value="1"/>
</dbReference>
<dbReference type="Proteomes" id="UP000006671">
    <property type="component" value="Unassembled WGS sequence"/>
</dbReference>
<name>D2VJG4_NAEGR</name>
<dbReference type="InterPro" id="IPR038209">
    <property type="entry name" value="CKK_dom_sf"/>
</dbReference>
<keyword evidence="4" id="KW-1185">Reference proteome</keyword>
<dbReference type="InterPro" id="IPR014797">
    <property type="entry name" value="CKK_CAMSAP"/>
</dbReference>
<evidence type="ECO:0007829" key="5">
    <source>
        <dbReference type="PDB" id="6QUY"/>
    </source>
</evidence>
<dbReference type="GO" id="GO:0008017">
    <property type="term" value="F:microtubule binding"/>
    <property type="evidence" value="ECO:0007669"/>
    <property type="project" value="InterPro"/>
</dbReference>
<dbReference type="PDB" id="6QUY">
    <property type="method" value="EM"/>
    <property type="resolution" value="3.80 A"/>
    <property type="chains" value="W=621-788"/>
</dbReference>
<dbReference type="KEGG" id="ngr:NAEGRDRAFT_50049"/>
<dbReference type="PDBsum" id="6QUY"/>
<dbReference type="SUPFAM" id="SSF50346">
    <property type="entry name" value="PRC-barrel domain"/>
    <property type="match status" value="1"/>
</dbReference>
<protein>
    <submittedName>
        <fullName evidence="3">Predicted protein</fullName>
    </submittedName>
</protein>
<accession>D2VJG4</accession>
<feature type="compositionally biased region" description="Acidic residues" evidence="1">
    <location>
        <begin position="141"/>
        <end position="223"/>
    </location>
</feature>
<keyword evidence="5 6" id="KW-0002">3D-structure</keyword>
<dbReference type="EMDB" id="EMD-4650"/>
<feature type="region of interest" description="Disordered" evidence="1">
    <location>
        <begin position="49"/>
        <end position="92"/>
    </location>
</feature>
<dbReference type="VEuPathDB" id="AmoebaDB:NAEGRDRAFT_50049"/>
<dbReference type="InterPro" id="IPR011033">
    <property type="entry name" value="PRC_barrel-like_sf"/>
</dbReference>
<dbReference type="SMR" id="D2VJG4"/>
<organism evidence="4">
    <name type="scientific">Naegleria gruberi</name>
    <name type="common">Amoeba</name>
    <dbReference type="NCBI Taxonomy" id="5762"/>
    <lineage>
        <taxon>Eukaryota</taxon>
        <taxon>Discoba</taxon>
        <taxon>Heterolobosea</taxon>
        <taxon>Tetramitia</taxon>
        <taxon>Eutetramitia</taxon>
        <taxon>Vahlkampfiidae</taxon>
        <taxon>Naegleria</taxon>
    </lineage>
</organism>
<proteinExistence type="evidence at protein level"/>
<dbReference type="OMA" id="MNGFPEP"/>
<dbReference type="EMDB" id="EMD-4644"/>
<dbReference type="eggNOG" id="KOG3654">
    <property type="taxonomic scope" value="Eukaryota"/>
</dbReference>
<feature type="region of interest" description="Disordered" evidence="1">
    <location>
        <begin position="507"/>
        <end position="545"/>
    </location>
</feature>
<dbReference type="GeneID" id="8852087"/>
<feature type="compositionally biased region" description="Acidic residues" evidence="1">
    <location>
        <begin position="347"/>
        <end position="361"/>
    </location>
</feature>
<dbReference type="Gene3D" id="3.10.20.360">
    <property type="entry name" value="CKK domain"/>
    <property type="match status" value="1"/>
</dbReference>
<evidence type="ECO:0000259" key="2">
    <source>
        <dbReference type="PROSITE" id="PS51508"/>
    </source>
</evidence>
<dbReference type="GO" id="GO:0005516">
    <property type="term" value="F:calmodulin binding"/>
    <property type="evidence" value="ECO:0007669"/>
    <property type="project" value="InterPro"/>
</dbReference>
<dbReference type="OrthoDB" id="2125658at2759"/>
<dbReference type="SMART" id="SM01051">
    <property type="entry name" value="CAMSAP_CKK"/>
    <property type="match status" value="1"/>
</dbReference>
<reference evidence="5 6" key="2">
    <citation type="journal article" date="2019" name="Nat. Commun.">
        <title>Structural determinants of microtubule minus end preference in CAMSAP CKK domains.</title>
        <authorList>
            <person name="Atherton J."/>
            <person name="Luo Y."/>
            <person name="Xiang S."/>
            <person name="Yang C."/>
            <person name="Rai A."/>
            <person name="Jiang K."/>
            <person name="Stangier M."/>
            <person name="Vemu A."/>
            <person name="Cook A.D."/>
            <person name="Wang S."/>
            <person name="Roll-Mecak A."/>
            <person name="Steinmetz M.O."/>
            <person name="Akhmanova A."/>
            <person name="Baldus M."/>
            <person name="Moores C.A."/>
        </authorList>
    </citation>
    <scope>STRUCTURE BY ELECTRON MICROSCOPY (3.70 ANGSTROMS) OF 621-788</scope>
</reference>
<dbReference type="STRING" id="5762.D2VJG4"/>
<feature type="compositionally biased region" description="Low complexity" evidence="1">
    <location>
        <begin position="231"/>
        <end position="254"/>
    </location>
</feature>
<feature type="compositionally biased region" description="Polar residues" evidence="1">
    <location>
        <begin position="510"/>
        <end position="520"/>
    </location>
</feature>
<feature type="region of interest" description="Disordered" evidence="1">
    <location>
        <begin position="1"/>
        <end position="36"/>
    </location>
</feature>
<dbReference type="PANTHER" id="PTHR21595:SF0">
    <property type="entry name" value="PATRONIN"/>
    <property type="match status" value="1"/>
</dbReference>
<dbReference type="EMBL" id="GG738876">
    <property type="protein sequence ID" value="EFC43035.1"/>
    <property type="molecule type" value="Genomic_DNA"/>
</dbReference>
<dbReference type="RefSeq" id="XP_002675779.1">
    <property type="nucleotide sequence ID" value="XM_002675733.1"/>
</dbReference>
<gene>
    <name evidence="3" type="ORF">NAEGRDRAFT_50049</name>
</gene>
<feature type="region of interest" description="Disordered" evidence="1">
    <location>
        <begin position="129"/>
        <end position="364"/>
    </location>
</feature>
<feature type="compositionally biased region" description="Acidic residues" evidence="1">
    <location>
        <begin position="11"/>
        <end position="32"/>
    </location>
</feature>
<evidence type="ECO:0007829" key="6">
    <source>
        <dbReference type="PDB" id="6QVE"/>
    </source>
</evidence>
<feature type="compositionally biased region" description="Basic and acidic residues" evidence="1">
    <location>
        <begin position="521"/>
        <end position="545"/>
    </location>
</feature>
<dbReference type="InParanoid" id="D2VJG4"/>
<feature type="compositionally biased region" description="Polar residues" evidence="1">
    <location>
        <begin position="300"/>
        <end position="326"/>
    </location>
</feature>
<feature type="compositionally biased region" description="Basic and acidic residues" evidence="1">
    <location>
        <begin position="710"/>
        <end position="723"/>
    </location>
</feature>
<sequence>MSRIEKQNYIIEEEDDEDSYKDLSSEGEDEHAPEDLLASVTTVVKVDTISKSPAKGGGSYAQMYKNSKKSNENLQQQTKNNSSSKGQSVNPRICLVNDSLVSLSAIKNTNMNSFPQRYQADLTCSYSISESTLPEHQTQQEVDEEEEEEEMECSDYENEQQDEKQEDEEENKEEYNEETEEDHQEYNEESQDEDQEEETDEFKESEEVQDEEEEEENQEEETDFQVREVTRSTNNLNARNSSSSSIARSSIRTSIAEDMRYSTQHQNSIAYGSEDDSETDELAEEKEHIDEEIDEAVLPPSNSMTKSMLKQSFSEKVISEESSLANTIKTEIEGTDDEEGDGYKDLEELETEVQDDAEDELQTNHVHRSVEKHQDNLPTVVTTRNEEMKHQSSDMKENILQSISLFKQYKANQVSQSVVGLDHSSKKLKTPTDQPLRVSKVLEIPKPNINLNESISENDMDKIKKQNHLLRMQLLEQQRMIEEGKIVLQERIEQEIERAKSEALKDFISSKKQQTPTPTEQKPEKKTVRDMKKSESPEKSVETIRVKESPRATIATTKPKKKEVIEILPDEFENTADMKKQMEMRNKKFLEVRKQKIEKIEETKKKEKPQPISTEAKTAENGMILKNMKQPNKTNKLLIKNALIHLTLAGEVNKKEREDVFEAMKEYEDTNQMIILVREVNVPAFRALYVVVTDGLNANVGSSTSTTDSNRTDNSSRSESPNIEKRSDQILVKKIIGKGPKFLTEDVVDVFCRYDSGGKKLSKLSSRTFGVTTDVVVLKSAAIKKIKR</sequence>
<evidence type="ECO:0000256" key="1">
    <source>
        <dbReference type="SAM" id="MobiDB-lite"/>
    </source>
</evidence>
<dbReference type="PROSITE" id="PS51508">
    <property type="entry name" value="CKK"/>
    <property type="match status" value="1"/>
</dbReference>
<dbReference type="InterPro" id="IPR032940">
    <property type="entry name" value="CAMSAP"/>
</dbReference>
<feature type="region of interest" description="Disordered" evidence="1">
    <location>
        <begin position="700"/>
        <end position="723"/>
    </location>
</feature>
<feature type="compositionally biased region" description="Polar residues" evidence="1">
    <location>
        <begin position="72"/>
        <end position="90"/>
    </location>
</feature>
<dbReference type="PDBsum" id="6QVE"/>
<dbReference type="Pfam" id="PF08683">
    <property type="entry name" value="CAMSAP_CKK"/>
    <property type="match status" value="1"/>
</dbReference>
<evidence type="ECO:0000313" key="3">
    <source>
        <dbReference type="EMBL" id="EFC43035.1"/>
    </source>
</evidence>
<reference evidence="3 4" key="1">
    <citation type="journal article" date="2010" name="Cell">
        <title>The genome of Naegleria gruberi illuminates early eukaryotic versatility.</title>
        <authorList>
            <person name="Fritz-Laylin L.K."/>
            <person name="Prochnik S.E."/>
            <person name="Ginger M.L."/>
            <person name="Dacks J.B."/>
            <person name="Carpenter M.L."/>
            <person name="Field M.C."/>
            <person name="Kuo A."/>
            <person name="Paredez A."/>
            <person name="Chapman J."/>
            <person name="Pham J."/>
            <person name="Shu S."/>
            <person name="Neupane R."/>
            <person name="Cipriano M."/>
            <person name="Mancuso J."/>
            <person name="Tu H."/>
            <person name="Salamov A."/>
            <person name="Lindquist E."/>
            <person name="Shapiro H."/>
            <person name="Lucas S."/>
            <person name="Grigoriev I.V."/>
            <person name="Cande W.Z."/>
            <person name="Fulton C."/>
            <person name="Rokhsar D.S."/>
            <person name="Dawson S.C."/>
        </authorList>
    </citation>
    <scope>NUCLEOTIDE SEQUENCE [LARGE SCALE GENOMIC DNA]</scope>
    <source>
        <strain evidence="3 4">NEG-M</strain>
    </source>
</reference>
<feature type="compositionally biased region" description="Acidic residues" evidence="1">
    <location>
        <begin position="273"/>
        <end position="295"/>
    </location>
</feature>
<feature type="compositionally biased region" description="Polar residues" evidence="1">
    <location>
        <begin position="261"/>
        <end position="270"/>
    </location>
</feature>
<dbReference type="AlphaFoldDB" id="D2VJG4"/>
<feature type="domain" description="CKK" evidence="2">
    <location>
        <begin position="623"/>
        <end position="788"/>
    </location>
</feature>